<proteinExistence type="predicted"/>
<dbReference type="AlphaFoldDB" id="A0A6P8H8S5"/>
<gene>
    <name evidence="2" type="primary">LOC116289184</name>
</gene>
<evidence type="ECO:0000313" key="1">
    <source>
        <dbReference type="Proteomes" id="UP000515163"/>
    </source>
</evidence>
<dbReference type="KEGG" id="aten:116289184"/>
<dbReference type="InParanoid" id="A0A6P8H8S5"/>
<name>A0A6P8H8S5_ACTTE</name>
<dbReference type="GeneID" id="116289184"/>
<reference evidence="2" key="1">
    <citation type="submission" date="2025-08" db="UniProtKB">
        <authorList>
            <consortium name="RefSeq"/>
        </authorList>
    </citation>
    <scope>IDENTIFICATION</scope>
    <source>
        <tissue evidence="2">Tentacle</tissue>
    </source>
</reference>
<dbReference type="RefSeq" id="XP_031551921.1">
    <property type="nucleotide sequence ID" value="XM_031696061.1"/>
</dbReference>
<keyword evidence="1" id="KW-1185">Reference proteome</keyword>
<dbReference type="OrthoDB" id="5988511at2759"/>
<dbReference type="Proteomes" id="UP000515163">
    <property type="component" value="Unplaced"/>
</dbReference>
<protein>
    <submittedName>
        <fullName evidence="2">Uncharacterized protein LOC116289184</fullName>
    </submittedName>
</protein>
<accession>A0A6P8H8S5</accession>
<evidence type="ECO:0000313" key="2">
    <source>
        <dbReference type="RefSeq" id="XP_031551921.1"/>
    </source>
</evidence>
<sequence>MKALRGMINTTVHDLFQVRPLPNQIPGYQINLASAIIWSIREQRLHGCDKADNFMEFHLKLDGRPLFGKDQINIGIVPAKHPYLSSQSSKAVYTVAIANCEENRQNIRDMIVDINFQKDQIKRNGISIDGKLYGIKFKVILDYKGFCLLLAKANDGNFELGGKGLNVEFCMFCHAIRLCTNCDLGPNEVCLKHFSMCKANIGG</sequence>
<organism evidence="1 2">
    <name type="scientific">Actinia tenebrosa</name>
    <name type="common">Australian red waratah sea anemone</name>
    <dbReference type="NCBI Taxonomy" id="6105"/>
    <lineage>
        <taxon>Eukaryota</taxon>
        <taxon>Metazoa</taxon>
        <taxon>Cnidaria</taxon>
        <taxon>Anthozoa</taxon>
        <taxon>Hexacorallia</taxon>
        <taxon>Actiniaria</taxon>
        <taxon>Actiniidae</taxon>
        <taxon>Actinia</taxon>
    </lineage>
</organism>